<organism evidence="1">
    <name type="scientific">Anguilla anguilla</name>
    <name type="common">European freshwater eel</name>
    <name type="synonym">Muraena anguilla</name>
    <dbReference type="NCBI Taxonomy" id="7936"/>
    <lineage>
        <taxon>Eukaryota</taxon>
        <taxon>Metazoa</taxon>
        <taxon>Chordata</taxon>
        <taxon>Craniata</taxon>
        <taxon>Vertebrata</taxon>
        <taxon>Euteleostomi</taxon>
        <taxon>Actinopterygii</taxon>
        <taxon>Neopterygii</taxon>
        <taxon>Teleostei</taxon>
        <taxon>Anguilliformes</taxon>
        <taxon>Anguillidae</taxon>
        <taxon>Anguilla</taxon>
    </lineage>
</organism>
<dbReference type="EMBL" id="GBXM01019886">
    <property type="protein sequence ID" value="JAH88691.1"/>
    <property type="molecule type" value="Transcribed_RNA"/>
</dbReference>
<name>A0A0E9WEE2_ANGAN</name>
<sequence length="27" mass="3258">MDANRQLRYISYMRKNVALATFVRLAR</sequence>
<reference evidence="1" key="2">
    <citation type="journal article" date="2015" name="Fish Shellfish Immunol.">
        <title>Early steps in the European eel (Anguilla anguilla)-Vibrio vulnificus interaction in the gills: Role of the RtxA13 toxin.</title>
        <authorList>
            <person name="Callol A."/>
            <person name="Pajuelo D."/>
            <person name="Ebbesson L."/>
            <person name="Teles M."/>
            <person name="MacKenzie S."/>
            <person name="Amaro C."/>
        </authorList>
    </citation>
    <scope>NUCLEOTIDE SEQUENCE</scope>
</reference>
<accession>A0A0E9WEE2</accession>
<protein>
    <submittedName>
        <fullName evidence="1">Uncharacterized protein</fullName>
    </submittedName>
</protein>
<dbReference type="AlphaFoldDB" id="A0A0E9WEE2"/>
<evidence type="ECO:0000313" key="1">
    <source>
        <dbReference type="EMBL" id="JAH88691.1"/>
    </source>
</evidence>
<proteinExistence type="predicted"/>
<reference evidence="1" key="1">
    <citation type="submission" date="2014-11" db="EMBL/GenBank/DDBJ databases">
        <authorList>
            <person name="Amaro Gonzalez C."/>
        </authorList>
    </citation>
    <scope>NUCLEOTIDE SEQUENCE</scope>
</reference>